<sequence>AWCWSGTQACWAGCGACGGAWWATAARRPRWCPPWSWAGDRRRRRRGSKPCGRCAWRCPAAVWFPASRRWPSAVRASCPRRASRRPTRWGPWPRLWFGERGARLGRRVGRRVGRRPAIPPPPPTTPRWRRWQRRCAAGCRPPRGGGRPRGWPPPWPCAPGRRAAM</sequence>
<feature type="non-terminal residue" evidence="3">
    <location>
        <position position="1"/>
    </location>
</feature>
<keyword evidence="2" id="KW-0732">Signal</keyword>
<feature type="non-terminal residue" evidence="3">
    <location>
        <position position="165"/>
    </location>
</feature>
<reference evidence="4" key="1">
    <citation type="journal article" date="2018" name="Algal Res.">
        <title>Characterization of plant carbon substrate utilization by Auxenochlorella protothecoides.</title>
        <authorList>
            <person name="Vogler B.W."/>
            <person name="Starkenburg S.R."/>
            <person name="Sudasinghe N."/>
            <person name="Schambach J.Y."/>
            <person name="Rollin J.A."/>
            <person name="Pattathil S."/>
            <person name="Barry A.N."/>
        </authorList>
    </citation>
    <scope>NUCLEOTIDE SEQUENCE [LARGE SCALE GENOMIC DNA]</scope>
    <source>
        <strain evidence="4">UTEX 25</strain>
    </source>
</reference>
<gene>
    <name evidence="3" type="ORF">APUTEX25_002157</name>
</gene>
<dbReference type="AlphaFoldDB" id="A0A3M7L701"/>
<feature type="chain" id="PRO_5018185258" evidence="2">
    <location>
        <begin position="27"/>
        <end position="165"/>
    </location>
</feature>
<evidence type="ECO:0000313" key="3">
    <source>
        <dbReference type="EMBL" id="RMZ57730.1"/>
    </source>
</evidence>
<feature type="signal peptide" evidence="2">
    <location>
        <begin position="1"/>
        <end position="26"/>
    </location>
</feature>
<accession>A0A3M7L701</accession>
<evidence type="ECO:0000256" key="2">
    <source>
        <dbReference type="SAM" id="SignalP"/>
    </source>
</evidence>
<proteinExistence type="predicted"/>
<evidence type="ECO:0000313" key="4">
    <source>
        <dbReference type="Proteomes" id="UP000279271"/>
    </source>
</evidence>
<dbReference type="EMBL" id="QOKY01000116">
    <property type="protein sequence ID" value="RMZ57730.1"/>
    <property type="molecule type" value="Genomic_DNA"/>
</dbReference>
<dbReference type="Proteomes" id="UP000279271">
    <property type="component" value="Unassembled WGS sequence"/>
</dbReference>
<name>A0A3M7L701_AUXPR</name>
<organism evidence="3 4">
    <name type="scientific">Auxenochlorella protothecoides</name>
    <name type="common">Green microalga</name>
    <name type="synonym">Chlorella protothecoides</name>
    <dbReference type="NCBI Taxonomy" id="3075"/>
    <lineage>
        <taxon>Eukaryota</taxon>
        <taxon>Viridiplantae</taxon>
        <taxon>Chlorophyta</taxon>
        <taxon>core chlorophytes</taxon>
        <taxon>Trebouxiophyceae</taxon>
        <taxon>Chlorellales</taxon>
        <taxon>Chlorellaceae</taxon>
        <taxon>Auxenochlorella</taxon>
    </lineage>
</organism>
<feature type="region of interest" description="Disordered" evidence="1">
    <location>
        <begin position="139"/>
        <end position="165"/>
    </location>
</feature>
<protein>
    <submittedName>
        <fullName evidence="3">Uncharacterized protein</fullName>
    </submittedName>
</protein>
<comment type="caution">
    <text evidence="3">The sequence shown here is derived from an EMBL/GenBank/DDBJ whole genome shotgun (WGS) entry which is preliminary data.</text>
</comment>
<evidence type="ECO:0000256" key="1">
    <source>
        <dbReference type="SAM" id="MobiDB-lite"/>
    </source>
</evidence>